<accession>A0A7R9GJH2</accession>
<gene>
    <name evidence="2" type="ORF">NMOB1V02_LOCUS12322</name>
</gene>
<sequence>MDLKKGSKEEIIVQTELLKDKCKERLKTSRSTEGQECRECIGRIPYATLIATVMCCVGVGVFCGTTYRGSTLCLRMFDDVFNIRLNWLEPFHLVFMIVGVAMGILGLILLLWGCLATGETRYSVYRADRARLIGGRVCGTVFMTLVYFLNIIWLLIFVCLIVLSTVFTFFLSMCKSDHTTLPDHCIDFTPLGKY</sequence>
<dbReference type="PANTHER" id="PTHR11683:SF12">
    <property type="entry name" value="M6, ISOFORM F"/>
    <property type="match status" value="1"/>
</dbReference>
<dbReference type="InterPro" id="IPR001614">
    <property type="entry name" value="Myelin_PLP"/>
</dbReference>
<organism evidence="2">
    <name type="scientific">Notodromas monacha</name>
    <dbReference type="NCBI Taxonomy" id="399045"/>
    <lineage>
        <taxon>Eukaryota</taxon>
        <taxon>Metazoa</taxon>
        <taxon>Ecdysozoa</taxon>
        <taxon>Arthropoda</taxon>
        <taxon>Crustacea</taxon>
        <taxon>Oligostraca</taxon>
        <taxon>Ostracoda</taxon>
        <taxon>Podocopa</taxon>
        <taxon>Podocopida</taxon>
        <taxon>Cypridocopina</taxon>
        <taxon>Cypridoidea</taxon>
        <taxon>Cyprididae</taxon>
        <taxon>Notodromas</taxon>
    </lineage>
</organism>
<dbReference type="AlphaFoldDB" id="A0A7R9GJH2"/>
<dbReference type="EMBL" id="CAJPEX010009421">
    <property type="protein sequence ID" value="CAG0924870.1"/>
    <property type="molecule type" value="Genomic_DNA"/>
</dbReference>
<feature type="transmembrane region" description="Helical" evidence="1">
    <location>
        <begin position="137"/>
        <end position="170"/>
    </location>
</feature>
<keyword evidence="1" id="KW-0472">Membrane</keyword>
<keyword evidence="3" id="KW-1185">Reference proteome</keyword>
<evidence type="ECO:0000313" key="2">
    <source>
        <dbReference type="EMBL" id="CAD7284718.1"/>
    </source>
</evidence>
<dbReference type="Proteomes" id="UP000678499">
    <property type="component" value="Unassembled WGS sequence"/>
</dbReference>
<dbReference type="PANTHER" id="PTHR11683">
    <property type="entry name" value="MYELIN PROTEOLIPID"/>
    <property type="match status" value="1"/>
</dbReference>
<feature type="non-terminal residue" evidence="2">
    <location>
        <position position="1"/>
    </location>
</feature>
<dbReference type="Pfam" id="PF01275">
    <property type="entry name" value="Myelin_PLP"/>
    <property type="match status" value="1"/>
</dbReference>
<feature type="transmembrane region" description="Helical" evidence="1">
    <location>
        <begin position="91"/>
        <end position="116"/>
    </location>
</feature>
<dbReference type="GO" id="GO:0031175">
    <property type="term" value="P:neuron projection development"/>
    <property type="evidence" value="ECO:0007669"/>
    <property type="project" value="TreeGrafter"/>
</dbReference>
<keyword evidence="1" id="KW-0812">Transmembrane</keyword>
<keyword evidence="1" id="KW-1133">Transmembrane helix</keyword>
<evidence type="ECO:0000256" key="1">
    <source>
        <dbReference type="SAM" id="Phobius"/>
    </source>
</evidence>
<evidence type="ECO:0008006" key="4">
    <source>
        <dbReference type="Google" id="ProtNLM"/>
    </source>
</evidence>
<dbReference type="OrthoDB" id="9993736at2759"/>
<protein>
    <recommendedName>
        <fullName evidence="4">Neuronal membrane glycoprotein M6-b</fullName>
    </recommendedName>
</protein>
<evidence type="ECO:0000313" key="3">
    <source>
        <dbReference type="Proteomes" id="UP000678499"/>
    </source>
</evidence>
<feature type="transmembrane region" description="Helical" evidence="1">
    <location>
        <begin position="46"/>
        <end position="67"/>
    </location>
</feature>
<dbReference type="EMBL" id="OA891458">
    <property type="protein sequence ID" value="CAD7284718.1"/>
    <property type="molecule type" value="Genomic_DNA"/>
</dbReference>
<proteinExistence type="predicted"/>
<reference evidence="2" key="1">
    <citation type="submission" date="2020-11" db="EMBL/GenBank/DDBJ databases">
        <authorList>
            <person name="Tran Van P."/>
        </authorList>
    </citation>
    <scope>NUCLEOTIDE SEQUENCE</scope>
</reference>
<name>A0A7R9GJH2_9CRUS</name>
<dbReference type="GO" id="GO:0005886">
    <property type="term" value="C:plasma membrane"/>
    <property type="evidence" value="ECO:0007669"/>
    <property type="project" value="TreeGrafter"/>
</dbReference>